<dbReference type="EMBL" id="AB812024">
    <property type="protein sequence ID" value="BAQ01099.1"/>
    <property type="molecule type" value="Genomic_DNA"/>
</dbReference>
<dbReference type="InterPro" id="IPR029044">
    <property type="entry name" value="Nucleotide-diphossugar_trans"/>
</dbReference>
<accession>A0A0A8J3Z3</accession>
<organism evidence="6">
    <name type="scientific">Escherichia coli</name>
    <dbReference type="NCBI Taxonomy" id="562"/>
    <lineage>
        <taxon>Bacteria</taxon>
        <taxon>Pseudomonadati</taxon>
        <taxon>Pseudomonadota</taxon>
        <taxon>Gammaproteobacteria</taxon>
        <taxon>Enterobacterales</taxon>
        <taxon>Enterobacteriaceae</taxon>
        <taxon>Escherichia</taxon>
    </lineage>
</organism>
<dbReference type="PANTHER" id="PTHR43685:SF5">
    <property type="entry name" value="GLYCOSYLTRANSFERASE EPSE-RELATED"/>
    <property type="match status" value="1"/>
</dbReference>
<evidence type="ECO:0000259" key="5">
    <source>
        <dbReference type="Pfam" id="PF00535"/>
    </source>
</evidence>
<feature type="domain" description="Glycosyltransferase 2-like" evidence="5">
    <location>
        <begin position="7"/>
        <end position="137"/>
    </location>
</feature>
<reference evidence="6" key="1">
    <citation type="journal article" date="2014" name="DNA Res.">
        <title>A complete view of the genetic diversity of the Escherichia coli O-antigen biosynthesis gene cluster.</title>
        <authorList>
            <person name="Iguchi A."/>
            <person name="Iyoda S."/>
            <person name="Kikuchi T."/>
            <person name="Ogura Y."/>
            <person name="Katsura K."/>
            <person name="Ohnishi M."/>
            <person name="Hayashi T."/>
            <person name="Thomson N.R."/>
        </authorList>
    </citation>
    <scope>NUCLEOTIDE SEQUENCE</scope>
    <source>
        <strain evidence="6">F10598-41</strain>
    </source>
</reference>
<dbReference type="EC" id="2.4.-.-" evidence="7"/>
<evidence type="ECO:0000256" key="3">
    <source>
        <dbReference type="ARBA" id="ARBA00022679"/>
    </source>
</evidence>
<evidence type="ECO:0000313" key="6">
    <source>
        <dbReference type="EMBL" id="BAQ01099.1"/>
    </source>
</evidence>
<evidence type="ECO:0000256" key="4">
    <source>
        <dbReference type="SAM" id="Phobius"/>
    </source>
</evidence>
<dbReference type="RefSeq" id="WP_230894311.1">
    <property type="nucleotide sequence ID" value="NZ_CAUZHL010000004.1"/>
</dbReference>
<evidence type="ECO:0000256" key="2">
    <source>
        <dbReference type="ARBA" id="ARBA00022676"/>
    </source>
</evidence>
<dbReference type="EMBL" id="CAUZHL010000004">
    <property type="protein sequence ID" value="CAK1212969.1"/>
    <property type="molecule type" value="Genomic_DNA"/>
</dbReference>
<proteinExistence type="inferred from homology"/>
<evidence type="ECO:0000256" key="1">
    <source>
        <dbReference type="ARBA" id="ARBA00006739"/>
    </source>
</evidence>
<keyword evidence="4" id="KW-0812">Transmembrane</keyword>
<comment type="similarity">
    <text evidence="1">Belongs to the glycosyltransferase 2 family.</text>
</comment>
<reference evidence="7" key="2">
    <citation type="submission" date="2023-10" db="EMBL/GenBank/DDBJ databases">
        <authorList>
            <person name="Leclercq S."/>
        </authorList>
    </citation>
    <scope>NUCLEOTIDE SEQUENCE</scope>
    <source>
        <strain evidence="7">F848</strain>
    </source>
</reference>
<feature type="transmembrane region" description="Helical" evidence="4">
    <location>
        <begin position="247"/>
        <end position="266"/>
    </location>
</feature>
<keyword evidence="3 6" id="KW-0808">Transferase</keyword>
<dbReference type="PANTHER" id="PTHR43685">
    <property type="entry name" value="GLYCOSYLTRANSFERASE"/>
    <property type="match status" value="1"/>
</dbReference>
<keyword evidence="2 7" id="KW-0328">Glycosyltransferase</keyword>
<name>A0A0A8J3Z3_ECOLX</name>
<evidence type="ECO:0000313" key="7">
    <source>
        <dbReference type="EMBL" id="CAK1212969.1"/>
    </source>
</evidence>
<dbReference type="Pfam" id="PF00535">
    <property type="entry name" value="Glycos_transf_2"/>
    <property type="match status" value="1"/>
</dbReference>
<gene>
    <name evidence="7" type="ORF">FGAF848_34850</name>
</gene>
<dbReference type="InterPro" id="IPR050834">
    <property type="entry name" value="Glycosyltransf_2"/>
</dbReference>
<dbReference type="Proteomes" id="UP001190091">
    <property type="component" value="Unassembled WGS sequence"/>
</dbReference>
<sequence length="270" mass="31779">MSIRHAVIMCVYKNDKEQDIKLAIESIINQSIKNHLYIYIDGVVNNKVKDLLGGYSSNRNIFIFESEINHGLAYGLNFLIDKILPCKYDYISRMDSDDISLPDRLFLQEKFLDMNKSIDVIGGYCTEFGSEFALKVKKVPLEHNDIVNYSALRCPFIHPTVMFRSRVFDSNIRYPVNTYYSEDLALWYILLANGYKFANIPEILLKYRITEDTLFRRKGFFKAKCEAVLRWDYMKKMKIISPMKCTMLIIKMISQILPIFILKVLYKKYR</sequence>
<dbReference type="SUPFAM" id="SSF53448">
    <property type="entry name" value="Nucleotide-diphospho-sugar transferases"/>
    <property type="match status" value="1"/>
</dbReference>
<keyword evidence="4" id="KW-0472">Membrane</keyword>
<dbReference type="Gene3D" id="3.90.550.10">
    <property type="entry name" value="Spore Coat Polysaccharide Biosynthesis Protein SpsA, Chain A"/>
    <property type="match status" value="1"/>
</dbReference>
<keyword evidence="4" id="KW-1133">Transmembrane helix</keyword>
<dbReference type="GO" id="GO:0016757">
    <property type="term" value="F:glycosyltransferase activity"/>
    <property type="evidence" value="ECO:0007669"/>
    <property type="project" value="UniProtKB-KW"/>
</dbReference>
<dbReference type="InterPro" id="IPR001173">
    <property type="entry name" value="Glyco_trans_2-like"/>
</dbReference>
<protein>
    <submittedName>
        <fullName evidence="6 7">Glycosyltransferase</fullName>
        <ecNumber evidence="7">2.4.-.-</ecNumber>
    </submittedName>
</protein>
<dbReference type="AlphaFoldDB" id="A0A0A8J3Z3"/>